<comment type="caution">
    <text evidence="1">The sequence shown here is derived from an EMBL/GenBank/DDBJ whole genome shotgun (WGS) entry which is preliminary data.</text>
</comment>
<protein>
    <submittedName>
        <fullName evidence="1">Uncharacterized protein</fullName>
    </submittedName>
</protein>
<accession>A0A4C1ST81</accession>
<dbReference type="Proteomes" id="UP000299102">
    <property type="component" value="Unassembled WGS sequence"/>
</dbReference>
<organism evidence="1 2">
    <name type="scientific">Eumeta variegata</name>
    <name type="common">Bagworm moth</name>
    <name type="synonym">Eumeta japonica</name>
    <dbReference type="NCBI Taxonomy" id="151549"/>
    <lineage>
        <taxon>Eukaryota</taxon>
        <taxon>Metazoa</taxon>
        <taxon>Ecdysozoa</taxon>
        <taxon>Arthropoda</taxon>
        <taxon>Hexapoda</taxon>
        <taxon>Insecta</taxon>
        <taxon>Pterygota</taxon>
        <taxon>Neoptera</taxon>
        <taxon>Endopterygota</taxon>
        <taxon>Lepidoptera</taxon>
        <taxon>Glossata</taxon>
        <taxon>Ditrysia</taxon>
        <taxon>Tineoidea</taxon>
        <taxon>Psychidae</taxon>
        <taxon>Oiketicinae</taxon>
        <taxon>Eumeta</taxon>
    </lineage>
</organism>
<keyword evidence="2" id="KW-1185">Reference proteome</keyword>
<name>A0A4C1ST81_EUMVA</name>
<dbReference type="OrthoDB" id="429841at2759"/>
<dbReference type="AlphaFoldDB" id="A0A4C1ST81"/>
<evidence type="ECO:0000313" key="1">
    <source>
        <dbReference type="EMBL" id="GBP04420.1"/>
    </source>
</evidence>
<sequence>MLTDTPHIVDEASVIRRVSALTLGGLSGGDQCPCCGAGPFHTRAQQTAHYKHHWQCSQCNVMQAMSLAEFNARQDDNSSVSGGDSEVEDTGSTDLFAAATRHCKAFFRILLVKYSVYTAAFYIIKKDYPSSFTWLQLPISPKTNSLNGDSCLFLKFNGGCGWESLMKSVTLGNVTMSHRTRGPPVPCVSPLNYDRSAAR</sequence>
<proteinExistence type="predicted"/>
<gene>
    <name evidence="1" type="ORF">EVAR_63137_1</name>
</gene>
<evidence type="ECO:0000313" key="2">
    <source>
        <dbReference type="Proteomes" id="UP000299102"/>
    </source>
</evidence>
<reference evidence="1 2" key="1">
    <citation type="journal article" date="2019" name="Commun. Biol.">
        <title>The bagworm genome reveals a unique fibroin gene that provides high tensile strength.</title>
        <authorList>
            <person name="Kono N."/>
            <person name="Nakamura H."/>
            <person name="Ohtoshi R."/>
            <person name="Tomita M."/>
            <person name="Numata K."/>
            <person name="Arakawa K."/>
        </authorList>
    </citation>
    <scope>NUCLEOTIDE SEQUENCE [LARGE SCALE GENOMIC DNA]</scope>
</reference>
<dbReference type="EMBL" id="BGZK01003769">
    <property type="protein sequence ID" value="GBP04420.1"/>
    <property type="molecule type" value="Genomic_DNA"/>
</dbReference>